<evidence type="ECO:0000313" key="2">
    <source>
        <dbReference type="EMBL" id="CUN10492.1"/>
    </source>
</evidence>
<gene>
    <name evidence="2" type="ORF">ERS852425_02642</name>
</gene>
<accession>A0A173U615</accession>
<dbReference type="Proteomes" id="UP000095598">
    <property type="component" value="Unassembled WGS sequence"/>
</dbReference>
<sequence length="57" mass="6115">MGEFLDNYGRIIVSVIIVLALAGFVAATFTPQFQKALTDTLSTFFTRSGATAGKLIM</sequence>
<keyword evidence="1" id="KW-0812">Transmembrane</keyword>
<organism evidence="2 3">
    <name type="scientific">Anaerostipes hadrus</name>
    <dbReference type="NCBI Taxonomy" id="649756"/>
    <lineage>
        <taxon>Bacteria</taxon>
        <taxon>Bacillati</taxon>
        <taxon>Bacillota</taxon>
        <taxon>Clostridia</taxon>
        <taxon>Lachnospirales</taxon>
        <taxon>Lachnospiraceae</taxon>
        <taxon>Anaerostipes</taxon>
    </lineage>
</organism>
<keyword evidence="1" id="KW-1133">Transmembrane helix</keyword>
<evidence type="ECO:0000256" key="1">
    <source>
        <dbReference type="SAM" id="Phobius"/>
    </source>
</evidence>
<reference evidence="2 3" key="1">
    <citation type="submission" date="2015-09" db="EMBL/GenBank/DDBJ databases">
        <authorList>
            <consortium name="Pathogen Informatics"/>
        </authorList>
    </citation>
    <scope>NUCLEOTIDE SEQUENCE [LARGE SCALE GENOMIC DNA]</scope>
    <source>
        <strain evidence="2 3">2789STDY5608868</strain>
    </source>
</reference>
<keyword evidence="1" id="KW-0472">Membrane</keyword>
<dbReference type="RefSeq" id="WP_172678778.1">
    <property type="nucleotide sequence ID" value="NZ_CYXT01000023.1"/>
</dbReference>
<protein>
    <submittedName>
        <fullName evidence="2">Uncharacterized protein</fullName>
    </submittedName>
</protein>
<dbReference type="EMBL" id="CYXT01000023">
    <property type="protein sequence ID" value="CUN10492.1"/>
    <property type="molecule type" value="Genomic_DNA"/>
</dbReference>
<proteinExistence type="predicted"/>
<dbReference type="AlphaFoldDB" id="A0A173U615"/>
<evidence type="ECO:0000313" key="3">
    <source>
        <dbReference type="Proteomes" id="UP000095598"/>
    </source>
</evidence>
<feature type="transmembrane region" description="Helical" evidence="1">
    <location>
        <begin position="12"/>
        <end position="30"/>
    </location>
</feature>
<name>A0A173U615_ANAHA</name>